<gene>
    <name evidence="1" type="ORF">NDU88_002426</name>
</gene>
<organism evidence="1 2">
    <name type="scientific">Pleurodeles waltl</name>
    <name type="common">Iberian ribbed newt</name>
    <dbReference type="NCBI Taxonomy" id="8319"/>
    <lineage>
        <taxon>Eukaryota</taxon>
        <taxon>Metazoa</taxon>
        <taxon>Chordata</taxon>
        <taxon>Craniata</taxon>
        <taxon>Vertebrata</taxon>
        <taxon>Euteleostomi</taxon>
        <taxon>Amphibia</taxon>
        <taxon>Batrachia</taxon>
        <taxon>Caudata</taxon>
        <taxon>Salamandroidea</taxon>
        <taxon>Salamandridae</taxon>
        <taxon>Pleurodelinae</taxon>
        <taxon>Pleurodeles</taxon>
    </lineage>
</organism>
<accession>A0AAV7NGG6</accession>
<dbReference type="Proteomes" id="UP001066276">
    <property type="component" value="Chromosome 8"/>
</dbReference>
<protein>
    <submittedName>
        <fullName evidence="1">Uncharacterized protein</fullName>
    </submittedName>
</protein>
<dbReference type="AlphaFoldDB" id="A0AAV7NGG6"/>
<dbReference type="EMBL" id="JANPWB010000012">
    <property type="protein sequence ID" value="KAJ1114187.1"/>
    <property type="molecule type" value="Genomic_DNA"/>
</dbReference>
<comment type="caution">
    <text evidence="1">The sequence shown here is derived from an EMBL/GenBank/DDBJ whole genome shotgun (WGS) entry which is preliminary data.</text>
</comment>
<name>A0AAV7NGG6_PLEWA</name>
<evidence type="ECO:0000313" key="2">
    <source>
        <dbReference type="Proteomes" id="UP001066276"/>
    </source>
</evidence>
<reference evidence="1" key="1">
    <citation type="journal article" date="2022" name="bioRxiv">
        <title>Sequencing and chromosome-scale assembly of the giantPleurodeles waltlgenome.</title>
        <authorList>
            <person name="Brown T."/>
            <person name="Elewa A."/>
            <person name="Iarovenko S."/>
            <person name="Subramanian E."/>
            <person name="Araus A.J."/>
            <person name="Petzold A."/>
            <person name="Susuki M."/>
            <person name="Suzuki K.-i.T."/>
            <person name="Hayashi T."/>
            <person name="Toyoda A."/>
            <person name="Oliveira C."/>
            <person name="Osipova E."/>
            <person name="Leigh N.D."/>
            <person name="Simon A."/>
            <person name="Yun M.H."/>
        </authorList>
    </citation>
    <scope>NUCLEOTIDE SEQUENCE</scope>
    <source>
        <strain evidence="1">20211129_DDA</strain>
        <tissue evidence="1">Liver</tissue>
    </source>
</reference>
<proteinExistence type="predicted"/>
<evidence type="ECO:0000313" key="1">
    <source>
        <dbReference type="EMBL" id="KAJ1114187.1"/>
    </source>
</evidence>
<sequence>MTSAPKFLQLADSKFWEPGRRDYLLSLKSFNSTQCHHRPASYLTTPPVPPTNPLLLLSAKLQAGWPQLERDFKDDFLTCSRWDSRSGMVPYSLPKPTSTVGSGCVPSGTPCRREAGDALLPARTADTYTV</sequence>
<keyword evidence="2" id="KW-1185">Reference proteome</keyword>